<evidence type="ECO:0000313" key="2">
    <source>
        <dbReference type="Proteomes" id="UP001464891"/>
    </source>
</evidence>
<comment type="caution">
    <text evidence="1">The sequence shown here is derived from an EMBL/GenBank/DDBJ whole genome shotgun (WGS) entry which is preliminary data.</text>
</comment>
<keyword evidence="2" id="KW-1185">Reference proteome</keyword>
<protein>
    <submittedName>
        <fullName evidence="1">Uncharacterized protein</fullName>
    </submittedName>
</protein>
<reference evidence="1 2" key="1">
    <citation type="submission" date="2022-04" db="EMBL/GenBank/DDBJ databases">
        <title>Positive selection, recombination, and allopatry shape intraspecific diversity of widespread and dominant cyanobacteria.</title>
        <authorList>
            <person name="Wei J."/>
            <person name="Shu W."/>
            <person name="Hu C."/>
        </authorList>
    </citation>
    <scope>NUCLEOTIDE SEQUENCE [LARGE SCALE GENOMIC DNA]</scope>
    <source>
        <strain evidence="1 2">GB2-A4</strain>
    </source>
</reference>
<gene>
    <name evidence="1" type="ORF">NC998_24275</name>
</gene>
<dbReference type="RefSeq" id="WP_242017197.1">
    <property type="nucleotide sequence ID" value="NZ_JAMPKM010000023.1"/>
</dbReference>
<accession>A0ABV0JEP5</accession>
<name>A0ABV0JEP5_9CYAN</name>
<dbReference type="EMBL" id="JAMPKM010000023">
    <property type="protein sequence ID" value="MEP0820222.1"/>
    <property type="molecule type" value="Genomic_DNA"/>
</dbReference>
<proteinExistence type="predicted"/>
<evidence type="ECO:0000313" key="1">
    <source>
        <dbReference type="EMBL" id="MEP0820222.1"/>
    </source>
</evidence>
<organism evidence="1 2">
    <name type="scientific">Trichocoleus desertorum GB2-A4</name>
    <dbReference type="NCBI Taxonomy" id="2933944"/>
    <lineage>
        <taxon>Bacteria</taxon>
        <taxon>Bacillati</taxon>
        <taxon>Cyanobacteriota</taxon>
        <taxon>Cyanophyceae</taxon>
        <taxon>Leptolyngbyales</taxon>
        <taxon>Trichocoleusaceae</taxon>
        <taxon>Trichocoleus</taxon>
    </lineage>
</organism>
<sequence>MTACVLIFRRVAAQYFAAGLTNSQVNPAIANSKAFLTAEYRVIGF</sequence>
<dbReference type="Proteomes" id="UP001464891">
    <property type="component" value="Unassembled WGS sequence"/>
</dbReference>